<dbReference type="PANTHER" id="PTHR11373:SF40">
    <property type="entry name" value="DEOXYGUANOSINETRIPHOSPHATE TRIPHOSPHOHYDROLASE-LIKE PROTEIN 2"/>
    <property type="match status" value="1"/>
</dbReference>
<reference evidence="6" key="1">
    <citation type="submission" date="2016-10" db="EMBL/GenBank/DDBJ databases">
        <authorList>
            <person name="Varghese N."/>
            <person name="Submissions S."/>
        </authorList>
    </citation>
    <scope>NUCLEOTIDE SEQUENCE [LARGE SCALE GENOMIC DNA]</scope>
    <source>
        <strain evidence="6">DSM 45789</strain>
    </source>
</reference>
<evidence type="ECO:0000256" key="2">
    <source>
        <dbReference type="HAMAP-Rule" id="MF_01212"/>
    </source>
</evidence>
<dbReference type="InterPro" id="IPR003607">
    <property type="entry name" value="HD/PDEase_dom"/>
</dbReference>
<dbReference type="InterPro" id="IPR023023">
    <property type="entry name" value="dNTPase_2"/>
</dbReference>
<feature type="compositionally biased region" description="Basic and acidic residues" evidence="3">
    <location>
        <begin position="12"/>
        <end position="28"/>
    </location>
</feature>
<sequence length="436" mass="50181">MQMMINNNSFYGERDKERRGGGVSRSQRDVRDAFERDYGRIIHSAAFRRLQSKKQVIGTDVGDLHRTRLTHSMEVAQIARGIAIFLNHESVVLPQGESIDISLVEAAALAHDLGHPPFGHEGERSLNRMMASYGGFEGNAQTFRILTRLEGRHEKGLDLTRGLLLSVMKYPILYEDAVAEVTHFQAKRWPPKIGVYKSDLASFNWVLSAFDKEERTYFQRAVLDPSTEYRRTRHLSFECSIIELADDIAYATHDLEDAVNLRLVELEELRDVLNASPWQGLYEELHEASKLADELDIGQDDFKHRLKQVFASLIAVFVNHVECEQLLSEPFHSKRLRYRAKLPQELKALNERLKLIVKERVIHSQSVQALAWKGDHVVRMLFEAMMEEEKLLLNNDRHRIAEDPSSRARVVCDYIAGMTDPYALRMHERLYGTNRG</sequence>
<organism evidence="5 6">
    <name type="scientific">Marininema halotolerans</name>
    <dbReference type="NCBI Taxonomy" id="1155944"/>
    <lineage>
        <taxon>Bacteria</taxon>
        <taxon>Bacillati</taxon>
        <taxon>Bacillota</taxon>
        <taxon>Bacilli</taxon>
        <taxon>Bacillales</taxon>
        <taxon>Thermoactinomycetaceae</taxon>
        <taxon>Marininema</taxon>
    </lineage>
</organism>
<dbReference type="GO" id="GO:0006203">
    <property type="term" value="P:dGTP catabolic process"/>
    <property type="evidence" value="ECO:0007669"/>
    <property type="project" value="TreeGrafter"/>
</dbReference>
<dbReference type="PROSITE" id="PS51831">
    <property type="entry name" value="HD"/>
    <property type="match status" value="1"/>
</dbReference>
<name>A0A1I6R2R8_9BACL</name>
<feature type="compositionally biased region" description="Polar residues" evidence="3">
    <location>
        <begin position="1"/>
        <end position="10"/>
    </location>
</feature>
<dbReference type="HAMAP" id="MF_01212">
    <property type="entry name" value="dGTPase_type2"/>
    <property type="match status" value="1"/>
</dbReference>
<dbReference type="EMBL" id="FPAA01000004">
    <property type="protein sequence ID" value="SFS58924.1"/>
    <property type="molecule type" value="Genomic_DNA"/>
</dbReference>
<dbReference type="GO" id="GO:0008832">
    <property type="term" value="F:dGTPase activity"/>
    <property type="evidence" value="ECO:0007669"/>
    <property type="project" value="TreeGrafter"/>
</dbReference>
<comment type="similarity">
    <text evidence="2">Belongs to the dGTPase family. Type 2 subfamily.</text>
</comment>
<protein>
    <recommendedName>
        <fullName evidence="2">Deoxyguanosinetriphosphate triphosphohydrolase-like protein</fullName>
    </recommendedName>
</protein>
<gene>
    <name evidence="5" type="ORF">SAMN05444972_10454</name>
</gene>
<dbReference type="NCBIfam" id="NF041026">
    <property type="entry name" value="antiphage_dGTPase"/>
    <property type="match status" value="1"/>
</dbReference>
<evidence type="ECO:0000256" key="3">
    <source>
        <dbReference type="SAM" id="MobiDB-lite"/>
    </source>
</evidence>
<dbReference type="OrthoDB" id="9803619at2"/>
<evidence type="ECO:0000313" key="5">
    <source>
        <dbReference type="EMBL" id="SFS58924.1"/>
    </source>
</evidence>
<dbReference type="NCBIfam" id="TIGR01353">
    <property type="entry name" value="dGTP_triPase"/>
    <property type="match status" value="1"/>
</dbReference>
<feature type="domain" description="HD" evidence="4">
    <location>
        <begin position="68"/>
        <end position="251"/>
    </location>
</feature>
<dbReference type="RefSeq" id="WP_091835535.1">
    <property type="nucleotide sequence ID" value="NZ_FPAA01000004.1"/>
</dbReference>
<dbReference type="InterPro" id="IPR026875">
    <property type="entry name" value="PHydrolase_assoc_dom"/>
</dbReference>
<dbReference type="AlphaFoldDB" id="A0A1I6R2R8"/>
<dbReference type="Pfam" id="PF13286">
    <property type="entry name" value="HD_assoc"/>
    <property type="match status" value="1"/>
</dbReference>
<evidence type="ECO:0000256" key="1">
    <source>
        <dbReference type="ARBA" id="ARBA00022801"/>
    </source>
</evidence>
<dbReference type="InterPro" id="IPR050135">
    <property type="entry name" value="dGTPase-like"/>
</dbReference>
<evidence type="ECO:0000259" key="4">
    <source>
        <dbReference type="PROSITE" id="PS51831"/>
    </source>
</evidence>
<dbReference type="SMART" id="SM00471">
    <property type="entry name" value="HDc"/>
    <property type="match status" value="1"/>
</dbReference>
<accession>A0A1I6R2R8</accession>
<feature type="region of interest" description="Disordered" evidence="3">
    <location>
        <begin position="1"/>
        <end position="28"/>
    </location>
</feature>
<dbReference type="NCBIfam" id="NF003701">
    <property type="entry name" value="PRK05318.1"/>
    <property type="match status" value="1"/>
</dbReference>
<evidence type="ECO:0000313" key="6">
    <source>
        <dbReference type="Proteomes" id="UP000198660"/>
    </source>
</evidence>
<proteinExistence type="inferred from homology"/>
<keyword evidence="6" id="KW-1185">Reference proteome</keyword>
<keyword evidence="1 2" id="KW-0378">Hydrolase</keyword>
<dbReference type="InterPro" id="IPR006261">
    <property type="entry name" value="dGTPase"/>
</dbReference>
<dbReference type="SUPFAM" id="SSF109604">
    <property type="entry name" value="HD-domain/PDEase-like"/>
    <property type="match status" value="1"/>
</dbReference>
<dbReference type="InterPro" id="IPR006674">
    <property type="entry name" value="HD_domain"/>
</dbReference>
<dbReference type="Proteomes" id="UP000198660">
    <property type="component" value="Unassembled WGS sequence"/>
</dbReference>
<dbReference type="CDD" id="cd00077">
    <property type="entry name" value="HDc"/>
    <property type="match status" value="1"/>
</dbReference>
<dbReference type="Gene3D" id="1.10.3210.10">
    <property type="entry name" value="Hypothetical protein af1432"/>
    <property type="match status" value="1"/>
</dbReference>
<dbReference type="PANTHER" id="PTHR11373">
    <property type="entry name" value="DEOXYNUCLEOSIDE TRIPHOSPHATE TRIPHOSPHOHYDROLASE"/>
    <property type="match status" value="1"/>
</dbReference>
<dbReference type="Pfam" id="PF01966">
    <property type="entry name" value="HD"/>
    <property type="match status" value="1"/>
</dbReference>